<dbReference type="NCBIfam" id="NF006670">
    <property type="entry name" value="PRK09218.1"/>
    <property type="match status" value="1"/>
</dbReference>
<sequence>MIKDIVKDQFFLQQKSIDATKEDLPVVQDLLDTIQAHETCVGIAANMIGELKNIIVVYDGKQYLVLINPQMIQAHKPLYTCQEGCLCHDGLKETKRYEKIKVKYLDQDFRPKIKTFDKQTAQIIQHEIDHCQGILI</sequence>
<dbReference type="PANTHER" id="PTHR10458:SF22">
    <property type="entry name" value="PEPTIDE DEFORMYLASE"/>
    <property type="match status" value="1"/>
</dbReference>
<comment type="similarity">
    <text evidence="1">Belongs to the polypeptide deformylase family.</text>
</comment>
<gene>
    <name evidence="2" type="ORF">QUV98_00155</name>
</gene>
<evidence type="ECO:0000313" key="3">
    <source>
        <dbReference type="Proteomes" id="UP001529275"/>
    </source>
</evidence>
<dbReference type="PRINTS" id="PR01576">
    <property type="entry name" value="PDEFORMYLASE"/>
</dbReference>
<keyword evidence="2" id="KW-0378">Hydrolase</keyword>
<dbReference type="PANTHER" id="PTHR10458">
    <property type="entry name" value="PEPTIDE DEFORMYLASE"/>
    <property type="match status" value="1"/>
</dbReference>
<name>A0ABT7UF17_9FIRM</name>
<dbReference type="InterPro" id="IPR023635">
    <property type="entry name" value="Peptide_deformylase"/>
</dbReference>
<dbReference type="EMBL" id="JAUDCK010000001">
    <property type="protein sequence ID" value="MDM8194739.1"/>
    <property type="molecule type" value="Genomic_DNA"/>
</dbReference>
<reference evidence="3" key="1">
    <citation type="submission" date="2023-06" db="EMBL/GenBank/DDBJ databases">
        <title>Identification and characterization of horizontal gene transfer across gut microbiota members of farm animals based on homology search.</title>
        <authorList>
            <person name="Zeman M."/>
            <person name="Kubasova T."/>
            <person name="Jahodarova E."/>
            <person name="Nykrynova M."/>
            <person name="Rychlik I."/>
        </authorList>
    </citation>
    <scope>NUCLEOTIDE SEQUENCE [LARGE SCALE GENOMIC DNA]</scope>
    <source>
        <strain evidence="3">ET341</strain>
    </source>
</reference>
<accession>A0ABT7UF17</accession>
<dbReference type="EC" id="3.5.1.88" evidence="2"/>
<dbReference type="RefSeq" id="WP_087243603.1">
    <property type="nucleotide sequence ID" value="NZ_JAUDCK010000001.1"/>
</dbReference>
<keyword evidence="3" id="KW-1185">Reference proteome</keyword>
<reference evidence="2 3" key="2">
    <citation type="submission" date="2023-06" db="EMBL/GenBank/DDBJ databases">
        <authorList>
            <person name="Zeman M."/>
            <person name="Kubasova T."/>
            <person name="Jahodarova E."/>
            <person name="Nykrynova M."/>
            <person name="Rychlik I."/>
        </authorList>
    </citation>
    <scope>NUCLEOTIDE SEQUENCE [LARGE SCALE GENOMIC DNA]</scope>
    <source>
        <strain evidence="2 3">ET341</strain>
    </source>
</reference>
<dbReference type="InterPro" id="IPR036821">
    <property type="entry name" value="Peptide_deformylase_sf"/>
</dbReference>
<comment type="caution">
    <text evidence="2">The sequence shown here is derived from an EMBL/GenBank/DDBJ whole genome shotgun (WGS) entry which is preliminary data.</text>
</comment>
<dbReference type="Proteomes" id="UP001529275">
    <property type="component" value="Unassembled WGS sequence"/>
</dbReference>
<organism evidence="2 3">
    <name type="scientific">Massilimicrobiota timonensis</name>
    <dbReference type="NCBI Taxonomy" id="1776392"/>
    <lineage>
        <taxon>Bacteria</taxon>
        <taxon>Bacillati</taxon>
        <taxon>Bacillota</taxon>
        <taxon>Erysipelotrichia</taxon>
        <taxon>Erysipelotrichales</taxon>
        <taxon>Erysipelotrichaceae</taxon>
        <taxon>Massilimicrobiota</taxon>
    </lineage>
</organism>
<dbReference type="GO" id="GO:0042586">
    <property type="term" value="F:peptide deformylase activity"/>
    <property type="evidence" value="ECO:0007669"/>
    <property type="project" value="UniProtKB-EC"/>
</dbReference>
<protein>
    <submittedName>
        <fullName evidence="2">Peptide deformylase</fullName>
        <ecNumber evidence="2">3.5.1.88</ecNumber>
    </submittedName>
</protein>
<dbReference type="Gene3D" id="3.90.45.10">
    <property type="entry name" value="Peptide deformylase"/>
    <property type="match status" value="1"/>
</dbReference>
<dbReference type="SUPFAM" id="SSF56420">
    <property type="entry name" value="Peptide deformylase"/>
    <property type="match status" value="1"/>
</dbReference>
<evidence type="ECO:0000313" key="2">
    <source>
        <dbReference type="EMBL" id="MDM8194739.1"/>
    </source>
</evidence>
<evidence type="ECO:0000256" key="1">
    <source>
        <dbReference type="ARBA" id="ARBA00010759"/>
    </source>
</evidence>
<proteinExistence type="inferred from homology"/>
<dbReference type="Pfam" id="PF01327">
    <property type="entry name" value="Pep_deformylase"/>
    <property type="match status" value="1"/>
</dbReference>
<dbReference type="PIRSF" id="PIRSF004749">
    <property type="entry name" value="Pep_def"/>
    <property type="match status" value="1"/>
</dbReference>